<dbReference type="Pfam" id="PF13561">
    <property type="entry name" value="adh_short_C2"/>
    <property type="match status" value="1"/>
</dbReference>
<name>A0A975K4D4_9SPHN</name>
<keyword evidence="4" id="KW-1185">Reference proteome</keyword>
<dbReference type="OrthoDB" id="7568484at2"/>
<evidence type="ECO:0000256" key="2">
    <source>
        <dbReference type="ARBA" id="ARBA00051383"/>
    </source>
</evidence>
<reference evidence="3" key="1">
    <citation type="submission" date="2021-04" db="EMBL/GenBank/DDBJ databases">
        <title>Isolation of p-tert-butylphenol degrading bacteria Sphingobium phenoxybenzoativorans Tas13 from active sludge.</title>
        <authorList>
            <person name="Li Y."/>
        </authorList>
    </citation>
    <scope>NUCLEOTIDE SEQUENCE</scope>
    <source>
        <strain evidence="3">Tas13</strain>
    </source>
</reference>
<sequence length="252" mass="26744">MRRFEGKTCVVTGSGGSIGRAAALRLAAEGANVVGCDVVAAGAEETVRLVEEAGGSIMSVHPCNLTSKSECERLVAAAVERFGGIDVLFNNGAMAYFAWIEEMDDITWNKTINEELDLVFLLTRAAWPELIKSQGAIVNTASLSAWAGIELLPGLAHAAAKGGVLSMTRQLAMEGRKHGIRANSVSPGTIETNQTRFILEDPEWCKVQLGRAMMNRMGQPEEVASVVAFLASDDASYVTGADIAVDGGVRAW</sequence>
<proteinExistence type="inferred from homology"/>
<organism evidence="3 4">
    <name type="scientific">Sphingobium phenoxybenzoativorans</name>
    <dbReference type="NCBI Taxonomy" id="1592790"/>
    <lineage>
        <taxon>Bacteria</taxon>
        <taxon>Pseudomonadati</taxon>
        <taxon>Pseudomonadota</taxon>
        <taxon>Alphaproteobacteria</taxon>
        <taxon>Sphingomonadales</taxon>
        <taxon>Sphingomonadaceae</taxon>
        <taxon>Sphingobium</taxon>
    </lineage>
</organism>
<dbReference type="SUPFAM" id="SSF51735">
    <property type="entry name" value="NAD(P)-binding Rossmann-fold domains"/>
    <property type="match status" value="1"/>
</dbReference>
<dbReference type="AlphaFoldDB" id="A0A975K4D4"/>
<dbReference type="FunFam" id="3.40.50.720:FF:000084">
    <property type="entry name" value="Short-chain dehydrogenase reductase"/>
    <property type="match status" value="1"/>
</dbReference>
<comment type="catalytic activity">
    <reaction evidence="2">
        <text>2,5-dichlorocyclohexa-2,5-dien-1,4-diol + NAD(+) = 2,5-dichlorohydroquinone + NADH + H(+)</text>
        <dbReference type="Rhea" id="RHEA:15741"/>
        <dbReference type="ChEBI" id="CHEBI:15378"/>
        <dbReference type="ChEBI" id="CHEBI:27545"/>
        <dbReference type="ChEBI" id="CHEBI:28975"/>
        <dbReference type="ChEBI" id="CHEBI:57540"/>
        <dbReference type="ChEBI" id="CHEBI:57945"/>
    </reaction>
</comment>
<comment type="similarity">
    <text evidence="1">Belongs to the short-chain dehydrogenases/reductases (SDR) family.</text>
</comment>
<dbReference type="PANTHER" id="PTHR42760">
    <property type="entry name" value="SHORT-CHAIN DEHYDROGENASES/REDUCTASES FAMILY MEMBER"/>
    <property type="match status" value="1"/>
</dbReference>
<evidence type="ECO:0000256" key="1">
    <source>
        <dbReference type="ARBA" id="ARBA00006484"/>
    </source>
</evidence>
<evidence type="ECO:0000313" key="3">
    <source>
        <dbReference type="EMBL" id="QUT04620.1"/>
    </source>
</evidence>
<dbReference type="InterPro" id="IPR002347">
    <property type="entry name" value="SDR_fam"/>
</dbReference>
<gene>
    <name evidence="3" type="ORF">KFK14_16445</name>
</gene>
<dbReference type="GO" id="GO:0016616">
    <property type="term" value="F:oxidoreductase activity, acting on the CH-OH group of donors, NAD or NADP as acceptor"/>
    <property type="evidence" value="ECO:0007669"/>
    <property type="project" value="TreeGrafter"/>
</dbReference>
<evidence type="ECO:0000313" key="4">
    <source>
        <dbReference type="Proteomes" id="UP000681425"/>
    </source>
</evidence>
<dbReference type="KEGG" id="spph:KFK14_16445"/>
<dbReference type="CDD" id="cd05233">
    <property type="entry name" value="SDR_c"/>
    <property type="match status" value="1"/>
</dbReference>
<dbReference type="InterPro" id="IPR036291">
    <property type="entry name" value="NAD(P)-bd_dom_sf"/>
</dbReference>
<dbReference type="EMBL" id="CP073910">
    <property type="protein sequence ID" value="QUT04620.1"/>
    <property type="molecule type" value="Genomic_DNA"/>
</dbReference>
<dbReference type="Gene3D" id="3.40.50.720">
    <property type="entry name" value="NAD(P)-binding Rossmann-like Domain"/>
    <property type="match status" value="1"/>
</dbReference>
<dbReference type="PRINTS" id="PR00081">
    <property type="entry name" value="GDHRDH"/>
</dbReference>
<accession>A0A975K4D4</accession>
<dbReference type="RefSeq" id="WP_070154151.1">
    <property type="nucleotide sequence ID" value="NZ_CP073910.1"/>
</dbReference>
<dbReference type="Proteomes" id="UP000681425">
    <property type="component" value="Chromosome"/>
</dbReference>
<protein>
    <submittedName>
        <fullName evidence="3">SDR family oxidoreductase</fullName>
    </submittedName>
</protein>
<dbReference type="PRINTS" id="PR00080">
    <property type="entry name" value="SDRFAMILY"/>
</dbReference>